<proteinExistence type="predicted"/>
<evidence type="ECO:0000313" key="1">
    <source>
        <dbReference type="EMBL" id="KAF4076928.1"/>
    </source>
</evidence>
<comment type="caution">
    <text evidence="1">The sequence shown here is derived from an EMBL/GenBank/DDBJ whole genome shotgun (WGS) entry which is preliminary data.</text>
</comment>
<protein>
    <submittedName>
        <fullName evidence="1">Uncharacterized protein</fullName>
    </submittedName>
</protein>
<reference evidence="1 2" key="1">
    <citation type="submission" date="2020-02" db="EMBL/GenBank/DDBJ databases">
        <title>A chromosome-scale genome assembly of the black bullhead catfish (Ameiurus melas).</title>
        <authorList>
            <person name="Wen M."/>
            <person name="Zham M."/>
            <person name="Cabau C."/>
            <person name="Klopp C."/>
            <person name="Donnadieu C."/>
            <person name="Roques C."/>
            <person name="Bouchez O."/>
            <person name="Lampietro C."/>
            <person name="Jouanno E."/>
            <person name="Herpin A."/>
            <person name="Louis A."/>
            <person name="Berthelot C."/>
            <person name="Parey E."/>
            <person name="Roest-Crollius H."/>
            <person name="Braasch I."/>
            <person name="Postlethwait J."/>
            <person name="Robinson-Rechavi M."/>
            <person name="Echchiki A."/>
            <person name="Begum T."/>
            <person name="Montfort J."/>
            <person name="Schartl M."/>
            <person name="Bobe J."/>
            <person name="Guiguen Y."/>
        </authorList>
    </citation>
    <scope>NUCLEOTIDE SEQUENCE [LARGE SCALE GENOMIC DNA]</scope>
    <source>
        <strain evidence="1">M_S1</strain>
        <tissue evidence="1">Blood</tissue>
    </source>
</reference>
<sequence>MKQDHSGLACRTVTLNESHSCSRKCRTRFRKLDLTSLVNFNEADEYVRTKGTTVPSVWVPLVSPVPGGACRLNLRSCDLTNPE</sequence>
<keyword evidence="2" id="KW-1185">Reference proteome</keyword>
<dbReference type="Proteomes" id="UP000593565">
    <property type="component" value="Unassembled WGS sequence"/>
</dbReference>
<dbReference type="AlphaFoldDB" id="A0A7J6A658"/>
<dbReference type="EMBL" id="JAAGNN010000018">
    <property type="protein sequence ID" value="KAF4076928.1"/>
    <property type="molecule type" value="Genomic_DNA"/>
</dbReference>
<evidence type="ECO:0000313" key="2">
    <source>
        <dbReference type="Proteomes" id="UP000593565"/>
    </source>
</evidence>
<organism evidence="1 2">
    <name type="scientific">Ameiurus melas</name>
    <name type="common">Black bullhead</name>
    <name type="synonym">Silurus melas</name>
    <dbReference type="NCBI Taxonomy" id="219545"/>
    <lineage>
        <taxon>Eukaryota</taxon>
        <taxon>Metazoa</taxon>
        <taxon>Chordata</taxon>
        <taxon>Craniata</taxon>
        <taxon>Vertebrata</taxon>
        <taxon>Euteleostomi</taxon>
        <taxon>Actinopterygii</taxon>
        <taxon>Neopterygii</taxon>
        <taxon>Teleostei</taxon>
        <taxon>Ostariophysi</taxon>
        <taxon>Siluriformes</taxon>
        <taxon>Ictaluridae</taxon>
        <taxon>Ameiurus</taxon>
    </lineage>
</organism>
<accession>A0A7J6A658</accession>
<gene>
    <name evidence="1" type="ORF">AMELA_G00202150</name>
</gene>
<name>A0A7J6A658_AMEME</name>